<organism evidence="6 7">
    <name type="scientific">Candidatus Nitrosymbiomonas proteolyticus</name>
    <dbReference type="NCBI Taxonomy" id="2608984"/>
    <lineage>
        <taxon>Bacteria</taxon>
        <taxon>Bacillati</taxon>
        <taxon>Armatimonadota</taxon>
        <taxon>Armatimonadota incertae sedis</taxon>
        <taxon>Candidatus Nitrosymbiomonas</taxon>
    </lineage>
</organism>
<dbReference type="InterPro" id="IPR014284">
    <property type="entry name" value="RNA_pol_sigma-70_dom"/>
</dbReference>
<evidence type="ECO:0000256" key="3">
    <source>
        <dbReference type="ARBA" id="ARBA00023125"/>
    </source>
</evidence>
<dbReference type="InterPro" id="IPR013324">
    <property type="entry name" value="RNA_pol_sigma_r3/r4-like"/>
</dbReference>
<evidence type="ECO:0000256" key="2">
    <source>
        <dbReference type="ARBA" id="ARBA00023082"/>
    </source>
</evidence>
<dbReference type="KEGG" id="npy:NPRO_05580"/>
<dbReference type="GO" id="GO:0016987">
    <property type="term" value="F:sigma factor activity"/>
    <property type="evidence" value="ECO:0007669"/>
    <property type="project" value="UniProtKB-KW"/>
</dbReference>
<dbReference type="Gene3D" id="1.10.10.10">
    <property type="entry name" value="Winged helix-like DNA-binding domain superfamily/Winged helix DNA-binding domain"/>
    <property type="match status" value="2"/>
</dbReference>
<dbReference type="PANTHER" id="PTHR30603:SF47">
    <property type="entry name" value="RNA POLYMERASE SIGMA FACTOR SIGD, CHLOROPLASTIC"/>
    <property type="match status" value="1"/>
</dbReference>
<dbReference type="PRINTS" id="PR00046">
    <property type="entry name" value="SIGMA70FCT"/>
</dbReference>
<dbReference type="Pfam" id="PF04539">
    <property type="entry name" value="Sigma70_r3"/>
    <property type="match status" value="1"/>
</dbReference>
<keyword evidence="2" id="KW-0731">Sigma factor</keyword>
<dbReference type="EMBL" id="AP021858">
    <property type="protein sequence ID" value="BBO22963.1"/>
    <property type="molecule type" value="Genomic_DNA"/>
</dbReference>
<dbReference type="Pfam" id="PF04542">
    <property type="entry name" value="Sigma70_r2"/>
    <property type="match status" value="1"/>
</dbReference>
<feature type="domain" description="RNA polymerase sigma-70" evidence="5">
    <location>
        <begin position="88"/>
        <end position="101"/>
    </location>
</feature>
<dbReference type="GO" id="GO:0006352">
    <property type="term" value="P:DNA-templated transcription initiation"/>
    <property type="evidence" value="ECO:0007669"/>
    <property type="project" value="InterPro"/>
</dbReference>
<dbReference type="AlphaFoldDB" id="A0A809R5W1"/>
<dbReference type="GO" id="GO:0003677">
    <property type="term" value="F:DNA binding"/>
    <property type="evidence" value="ECO:0007669"/>
    <property type="project" value="UniProtKB-KW"/>
</dbReference>
<dbReference type="SUPFAM" id="SSF88946">
    <property type="entry name" value="Sigma2 domain of RNA polymerase sigma factors"/>
    <property type="match status" value="1"/>
</dbReference>
<dbReference type="InterPro" id="IPR009042">
    <property type="entry name" value="RNA_pol_sigma70_r1_2"/>
</dbReference>
<dbReference type="InterPro" id="IPR050239">
    <property type="entry name" value="Sigma-70_RNA_pol_init_factors"/>
</dbReference>
<keyword evidence="1" id="KW-0805">Transcription regulation</keyword>
<dbReference type="InterPro" id="IPR036388">
    <property type="entry name" value="WH-like_DNA-bd_sf"/>
</dbReference>
<dbReference type="Pfam" id="PF04545">
    <property type="entry name" value="Sigma70_r4"/>
    <property type="match status" value="1"/>
</dbReference>
<dbReference type="Gene3D" id="1.10.601.10">
    <property type="entry name" value="RNA Polymerase Primary Sigma Factor"/>
    <property type="match status" value="1"/>
</dbReference>
<keyword evidence="3" id="KW-0238">DNA-binding</keyword>
<evidence type="ECO:0000313" key="6">
    <source>
        <dbReference type="EMBL" id="BBO22963.1"/>
    </source>
</evidence>
<proteinExistence type="predicted"/>
<dbReference type="InterPro" id="IPR007630">
    <property type="entry name" value="RNA_pol_sigma70_r4"/>
</dbReference>
<dbReference type="Proteomes" id="UP000662873">
    <property type="component" value="Chromosome"/>
</dbReference>
<dbReference type="InterPro" id="IPR007627">
    <property type="entry name" value="RNA_pol_sigma70_r2"/>
</dbReference>
<dbReference type="Pfam" id="PF00140">
    <property type="entry name" value="Sigma70_r1_2"/>
    <property type="match status" value="1"/>
</dbReference>
<keyword evidence="4" id="KW-0804">Transcription</keyword>
<evidence type="ECO:0000313" key="7">
    <source>
        <dbReference type="Proteomes" id="UP000662873"/>
    </source>
</evidence>
<dbReference type="InterPro" id="IPR007624">
    <property type="entry name" value="RNA_pol_sigma70_r3"/>
</dbReference>
<sequence length="299" mass="33917">MHCGFGFRQRDGQSMADGENYMDHEESVPSYLNRLTRTPLLTPEEEVELTRAVQKGDERARMRLIESNMRLVINIAKSYRNRSIPLEDLIQEGAIGLMQAAERFDPDKGYRFSTYATHWIRQAIGRAIDNKSKAIRLPAHVSQSLRKIERERLRLARELGKDPSLDQLATALGLTAKKLTTLIQSSQELLSLDAAIGETPGTTLGGLIRDNRTTDPETLALNRELVSELTQILESLNDREQKVMRMRFHLEGSSEAHAQDAASSEGGLSKERIRQIEVQAIKKLRLLAQRRKFREMLSP</sequence>
<dbReference type="PIRSF" id="PIRSF000770">
    <property type="entry name" value="RNA_pol_sigma-SigE/K"/>
    <property type="match status" value="1"/>
</dbReference>
<name>A0A809R5W1_9BACT</name>
<evidence type="ECO:0000259" key="5">
    <source>
        <dbReference type="PROSITE" id="PS00715"/>
    </source>
</evidence>
<protein>
    <submittedName>
        <fullName evidence="6">RNA polymerase subunit sigma</fullName>
    </submittedName>
</protein>
<reference evidence="6" key="1">
    <citation type="journal article" name="DNA Res.">
        <title>The physiological potential of anammox bacteria as revealed by their core genome structure.</title>
        <authorList>
            <person name="Okubo T."/>
            <person name="Toyoda A."/>
            <person name="Fukuhara K."/>
            <person name="Uchiyama I."/>
            <person name="Harigaya Y."/>
            <person name="Kuroiwa M."/>
            <person name="Suzuki T."/>
            <person name="Murakami Y."/>
            <person name="Suwa Y."/>
            <person name="Takami H."/>
        </authorList>
    </citation>
    <scope>NUCLEOTIDE SEQUENCE</scope>
    <source>
        <strain evidence="6">317325-2</strain>
    </source>
</reference>
<evidence type="ECO:0000256" key="1">
    <source>
        <dbReference type="ARBA" id="ARBA00023015"/>
    </source>
</evidence>
<evidence type="ECO:0000256" key="4">
    <source>
        <dbReference type="ARBA" id="ARBA00023163"/>
    </source>
</evidence>
<dbReference type="NCBIfam" id="TIGR02937">
    <property type="entry name" value="sigma70-ECF"/>
    <property type="match status" value="1"/>
</dbReference>
<accession>A0A809R5W1</accession>
<dbReference type="InterPro" id="IPR000943">
    <property type="entry name" value="RNA_pol_sigma70"/>
</dbReference>
<dbReference type="InterPro" id="IPR013325">
    <property type="entry name" value="RNA_pol_sigma_r2"/>
</dbReference>
<dbReference type="SUPFAM" id="SSF88659">
    <property type="entry name" value="Sigma3 and sigma4 domains of RNA polymerase sigma factors"/>
    <property type="match status" value="2"/>
</dbReference>
<dbReference type="PROSITE" id="PS00715">
    <property type="entry name" value="SIGMA70_1"/>
    <property type="match status" value="1"/>
</dbReference>
<dbReference type="PANTHER" id="PTHR30603">
    <property type="entry name" value="RNA POLYMERASE SIGMA FACTOR RPO"/>
    <property type="match status" value="1"/>
</dbReference>
<gene>
    <name evidence="6" type="ORF">NPRO_05580</name>
</gene>